<name>A0A3N1P2J1_9GAMM</name>
<protein>
    <submittedName>
        <fullName evidence="1">Uncharacterized protein DUF3144</fullName>
    </submittedName>
</protein>
<dbReference type="RefSeq" id="WP_024461675.1">
    <property type="nucleotide sequence ID" value="NZ_JBHYFO010000001.1"/>
</dbReference>
<dbReference type="AlphaFoldDB" id="A0A3N1P2J1"/>
<dbReference type="Gene3D" id="1.10.287.3020">
    <property type="match status" value="1"/>
</dbReference>
<evidence type="ECO:0000313" key="1">
    <source>
        <dbReference type="EMBL" id="ROQ21741.1"/>
    </source>
</evidence>
<reference evidence="1 2" key="1">
    <citation type="submission" date="2018-11" db="EMBL/GenBank/DDBJ databases">
        <title>Genomic Encyclopedia of Type Strains, Phase IV (KMG-IV): sequencing the most valuable type-strain genomes for metagenomic binning, comparative biology and taxonomic classification.</title>
        <authorList>
            <person name="Goeker M."/>
        </authorList>
    </citation>
    <scope>NUCLEOTIDE SEQUENCE [LARGE SCALE GENOMIC DNA]</scope>
    <source>
        <strain evidence="1 2">DSM 16974</strain>
    </source>
</reference>
<comment type="caution">
    <text evidence="1">The sequence shown here is derived from an EMBL/GenBank/DDBJ whole genome shotgun (WGS) entry which is preliminary data.</text>
</comment>
<sequence>MNQPHDEDTFWNLVDEFIENANQAVDQAGDPALVSAALLQACSRFSAFVVATSSLDRKEYTDEIPSALSFLSGQFREQLEADLEDYREHYKVYIANERPDEPLH</sequence>
<accession>A0A3N1P2J1</accession>
<evidence type="ECO:0000313" key="2">
    <source>
        <dbReference type="Proteomes" id="UP000273643"/>
    </source>
</evidence>
<organism evidence="1 2">
    <name type="scientific">Marinimicrobium koreense</name>
    <dbReference type="NCBI Taxonomy" id="306545"/>
    <lineage>
        <taxon>Bacteria</taxon>
        <taxon>Pseudomonadati</taxon>
        <taxon>Pseudomonadota</taxon>
        <taxon>Gammaproteobacteria</taxon>
        <taxon>Cellvibrionales</taxon>
        <taxon>Cellvibrionaceae</taxon>
        <taxon>Marinimicrobium</taxon>
    </lineage>
</organism>
<gene>
    <name evidence="1" type="ORF">EDC38_2368</name>
</gene>
<dbReference type="InterPro" id="IPR021490">
    <property type="entry name" value="DUF3144"/>
</dbReference>
<keyword evidence="2" id="KW-1185">Reference proteome</keyword>
<dbReference type="Proteomes" id="UP000273643">
    <property type="component" value="Unassembled WGS sequence"/>
</dbReference>
<dbReference type="OrthoDB" id="5344355at2"/>
<dbReference type="EMBL" id="RJUK01000001">
    <property type="protein sequence ID" value="ROQ21741.1"/>
    <property type="molecule type" value="Genomic_DNA"/>
</dbReference>
<proteinExistence type="predicted"/>
<dbReference type="Pfam" id="PF11342">
    <property type="entry name" value="DUF3144"/>
    <property type="match status" value="1"/>
</dbReference>